<sequence length="60" mass="6357">MDSDIPPMLGISQVKRDFSRIAKDVATTGKPVVVLKGSKPIVQIAPLPNSSIQDEAPKTA</sequence>
<evidence type="ECO:0000256" key="1">
    <source>
        <dbReference type="ARBA" id="ARBA00009981"/>
    </source>
</evidence>
<dbReference type="EMBL" id="QRHO01000088">
    <property type="protein sequence ID" value="RHF77607.1"/>
    <property type="molecule type" value="Genomic_DNA"/>
</dbReference>
<comment type="caution">
    <text evidence="2">The sequence shown here is derived from an EMBL/GenBank/DDBJ whole genome shotgun (WGS) entry which is preliminary data.</text>
</comment>
<organism evidence="2 3">
    <name type="scientific">Coprococcus comes</name>
    <dbReference type="NCBI Taxonomy" id="410072"/>
    <lineage>
        <taxon>Bacteria</taxon>
        <taxon>Bacillati</taxon>
        <taxon>Bacillota</taxon>
        <taxon>Clostridia</taxon>
        <taxon>Lachnospirales</taxon>
        <taxon>Lachnospiraceae</taxon>
        <taxon>Coprococcus</taxon>
    </lineage>
</organism>
<protein>
    <submittedName>
        <fullName evidence="2">Type II toxin-antitoxin system Phd/YefM family antitoxin</fullName>
    </submittedName>
</protein>
<comment type="similarity">
    <text evidence="1">Belongs to the phD/YefM antitoxin family.</text>
</comment>
<accession>A0A3R6GEP8</accession>
<dbReference type="SUPFAM" id="SSF143120">
    <property type="entry name" value="YefM-like"/>
    <property type="match status" value="1"/>
</dbReference>
<gene>
    <name evidence="2" type="ORF">DW656_17975</name>
</gene>
<dbReference type="RefSeq" id="WP_118199910.1">
    <property type="nucleotide sequence ID" value="NZ_JBBNFT010000001.1"/>
</dbReference>
<dbReference type="InterPro" id="IPR036165">
    <property type="entry name" value="YefM-like_sf"/>
</dbReference>
<evidence type="ECO:0000313" key="2">
    <source>
        <dbReference type="EMBL" id="RHF77607.1"/>
    </source>
</evidence>
<dbReference type="AlphaFoldDB" id="A0A3R6GEP8"/>
<name>A0A3R6GEP8_9FIRM</name>
<dbReference type="Proteomes" id="UP000284579">
    <property type="component" value="Unassembled WGS sequence"/>
</dbReference>
<evidence type="ECO:0000313" key="3">
    <source>
        <dbReference type="Proteomes" id="UP000284579"/>
    </source>
</evidence>
<proteinExistence type="inferred from homology"/>
<reference evidence="2 3" key="1">
    <citation type="submission" date="2018-08" db="EMBL/GenBank/DDBJ databases">
        <title>A genome reference for cultivated species of the human gut microbiota.</title>
        <authorList>
            <person name="Zou Y."/>
            <person name="Xue W."/>
            <person name="Luo G."/>
        </authorList>
    </citation>
    <scope>NUCLEOTIDE SEQUENCE [LARGE SCALE GENOMIC DNA]</scope>
    <source>
        <strain evidence="2 3">AM23-3</strain>
    </source>
</reference>